<organism evidence="2 3">
    <name type="scientific">Providencia stuartii ATCC 25827</name>
    <dbReference type="NCBI Taxonomy" id="471874"/>
    <lineage>
        <taxon>Bacteria</taxon>
        <taxon>Pseudomonadati</taxon>
        <taxon>Pseudomonadota</taxon>
        <taxon>Gammaproteobacteria</taxon>
        <taxon>Enterobacterales</taxon>
        <taxon>Morganellaceae</taxon>
        <taxon>Providencia</taxon>
    </lineage>
</organism>
<reference evidence="2 3" key="3">
    <citation type="submission" date="2008-05" db="EMBL/GenBank/DDBJ databases">
        <authorList>
            <person name="Fulton L."/>
            <person name="Clifton S."/>
            <person name="Fulton B."/>
            <person name="Xu J."/>
            <person name="Minx P."/>
            <person name="Pepin K.H."/>
            <person name="Johnson M."/>
            <person name="Thiruvilangam P."/>
            <person name="Bhonagiri V."/>
            <person name="Nash W.E."/>
            <person name="Mardis E.R."/>
            <person name="Wilson R.K."/>
        </authorList>
    </citation>
    <scope>NUCLEOTIDE SEQUENCE [LARGE SCALE GENOMIC DNA]</scope>
    <source>
        <strain evidence="2 3">ATCC 25827</strain>
    </source>
</reference>
<evidence type="ECO:0000313" key="2">
    <source>
        <dbReference type="EMBL" id="EDU60753.1"/>
    </source>
</evidence>
<evidence type="ECO:0000256" key="1">
    <source>
        <dbReference type="SAM" id="Phobius"/>
    </source>
</evidence>
<protein>
    <submittedName>
        <fullName evidence="2">Uncharacterized protein</fullName>
    </submittedName>
</protein>
<comment type="caution">
    <text evidence="2">The sequence shown here is derived from an EMBL/GenBank/DDBJ whole genome shotgun (WGS) entry which is preliminary data.</text>
</comment>
<dbReference type="Proteomes" id="UP000004506">
    <property type="component" value="Unassembled WGS sequence"/>
</dbReference>
<reference evidence="3" key="1">
    <citation type="submission" date="2008-04" db="EMBL/GenBank/DDBJ databases">
        <title>Draft genome sequence of Providencia stuartii (ATCC 25827).</title>
        <authorList>
            <person name="Sudarsanam P."/>
            <person name="Ley R."/>
            <person name="Guruge J."/>
            <person name="Turnbaugh P.J."/>
            <person name="Mahowald M."/>
            <person name="Liep D."/>
            <person name="Gordon J."/>
        </authorList>
    </citation>
    <scope>NUCLEOTIDE SEQUENCE [LARGE SCALE GENOMIC DNA]</scope>
    <source>
        <strain evidence="3">ATCC 25827</strain>
    </source>
</reference>
<name>A0AA87CVN1_PROST</name>
<reference evidence="3" key="2">
    <citation type="submission" date="2008-04" db="EMBL/GenBank/DDBJ databases">
        <title>Draft genome sequence of Providencia stuartii(ATCC 25827).</title>
        <authorList>
            <person name="Sudarsanam P."/>
            <person name="Ley R."/>
            <person name="Guruge J."/>
            <person name="Turnbaugh P.J."/>
            <person name="Mahowald M."/>
            <person name="Liep D."/>
            <person name="Gordon J."/>
        </authorList>
    </citation>
    <scope>NUCLEOTIDE SEQUENCE [LARGE SCALE GENOMIC DNA]</scope>
    <source>
        <strain evidence="3">ATCC 25827</strain>
    </source>
</reference>
<evidence type="ECO:0000313" key="3">
    <source>
        <dbReference type="Proteomes" id="UP000004506"/>
    </source>
</evidence>
<accession>A0AA87CVN1</accession>
<dbReference type="EMBL" id="ABJD02000099">
    <property type="protein sequence ID" value="EDU60753.1"/>
    <property type="molecule type" value="Genomic_DNA"/>
</dbReference>
<sequence>MPFGHKIDDKTRLYGGFFIVLNLSLWGSGSFRGMVSNML</sequence>
<keyword evidence="1" id="KW-1133">Transmembrane helix</keyword>
<keyword evidence="1" id="KW-0472">Membrane</keyword>
<gene>
    <name evidence="2" type="ORF">PROSTU_01290</name>
</gene>
<feature type="transmembrane region" description="Helical" evidence="1">
    <location>
        <begin position="12"/>
        <end position="31"/>
    </location>
</feature>
<proteinExistence type="predicted"/>
<keyword evidence="1" id="KW-0812">Transmembrane</keyword>
<dbReference type="AlphaFoldDB" id="A0AA87CVN1"/>